<gene>
    <name evidence="1" type="ORF">GFB56_33050</name>
</gene>
<evidence type="ECO:0008006" key="3">
    <source>
        <dbReference type="Google" id="ProtNLM"/>
    </source>
</evidence>
<dbReference type="PANTHER" id="PTHR36109">
    <property type="entry name" value="MEMBRANE PROTEIN-RELATED"/>
    <property type="match status" value="1"/>
</dbReference>
<dbReference type="InterPro" id="IPR052948">
    <property type="entry name" value="Low_temp-induced_all0457"/>
</dbReference>
<reference evidence="1 2" key="1">
    <citation type="submission" date="2020-01" db="EMBL/GenBank/DDBJ databases">
        <title>Draft genome assembly of Ensifer adhaerens T173.</title>
        <authorList>
            <person name="Craig J.E."/>
            <person name="Stinchcombe J.R."/>
        </authorList>
    </citation>
    <scope>NUCLEOTIDE SEQUENCE [LARGE SCALE GENOMIC DNA]</scope>
    <source>
        <strain evidence="1 2">T173</strain>
    </source>
</reference>
<dbReference type="AlphaFoldDB" id="A0AAW4FWQ6"/>
<sequence length="199" mass="19898">MRTVSGLFDNHDDARNAVAQLEAVGVPSSDISLIANNADNRYSDSDTNAAEGAGAGASLGAAGGGAVGLLTGLGLMAIPGVGPVVAAGWLASTAAGAAAGAVAGGAVGGMIGAMTNSGVNESDAHVYAEGVRRGGSVVTARVDEGLVADAEAILRANSVDPVGRRQAYAEAGWQRFDDRAAPYSASEIEEERRRYTRIP</sequence>
<name>A0AAW4FWQ6_9HYPH</name>
<dbReference type="Proteomes" id="UP000744980">
    <property type="component" value="Unassembled WGS sequence"/>
</dbReference>
<accession>A0AAW4FWQ6</accession>
<organism evidence="1 2">
    <name type="scientific">Ensifer canadensis</name>
    <dbReference type="NCBI Taxonomy" id="555315"/>
    <lineage>
        <taxon>Bacteria</taxon>
        <taxon>Pseudomonadati</taxon>
        <taxon>Pseudomonadota</taxon>
        <taxon>Alphaproteobacteria</taxon>
        <taxon>Hyphomicrobiales</taxon>
        <taxon>Rhizobiaceae</taxon>
        <taxon>Sinorhizobium/Ensifer group</taxon>
        <taxon>Ensifer</taxon>
    </lineage>
</organism>
<dbReference type="PANTHER" id="PTHR36109:SF2">
    <property type="entry name" value="MEMBRANE PROTEIN"/>
    <property type="match status" value="1"/>
</dbReference>
<comment type="caution">
    <text evidence="1">The sequence shown here is derived from an EMBL/GenBank/DDBJ whole genome shotgun (WGS) entry which is preliminary data.</text>
</comment>
<protein>
    <recommendedName>
        <fullName evidence="3">General stress protein 17M-like domain-containing protein</fullName>
    </recommendedName>
</protein>
<keyword evidence="2" id="KW-1185">Reference proteome</keyword>
<dbReference type="EMBL" id="WXFA01000048">
    <property type="protein sequence ID" value="MBM3095552.1"/>
    <property type="molecule type" value="Genomic_DNA"/>
</dbReference>
<evidence type="ECO:0000313" key="1">
    <source>
        <dbReference type="EMBL" id="MBM3095552.1"/>
    </source>
</evidence>
<proteinExistence type="predicted"/>
<evidence type="ECO:0000313" key="2">
    <source>
        <dbReference type="Proteomes" id="UP000744980"/>
    </source>
</evidence>
<dbReference type="RefSeq" id="WP_057223702.1">
    <property type="nucleotide sequence ID" value="NZ_CP083373.1"/>
</dbReference>